<dbReference type="EnsemblPlants" id="Zm00001eb128570_T003">
    <property type="protein sequence ID" value="Zm00001eb128570_P003"/>
    <property type="gene ID" value="Zm00001eb128570"/>
</dbReference>
<keyword evidence="6" id="KW-1267">Proteomics identification</keyword>
<dbReference type="InParanoid" id="A0A804N204"/>
<protein>
    <recommendedName>
        <fullName evidence="3">DUF7806 domain-containing protein</fullName>
    </recommendedName>
</protein>
<dbReference type="Pfam" id="PF25091">
    <property type="entry name" value="DUF7806"/>
    <property type="match status" value="1"/>
</dbReference>
<gene>
    <name evidence="4" type="primary">LOC100217013</name>
</gene>
<reference evidence="4" key="2">
    <citation type="submission" date="2019-07" db="EMBL/GenBank/DDBJ databases">
        <authorList>
            <person name="Seetharam A."/>
            <person name="Woodhouse M."/>
            <person name="Cannon E."/>
        </authorList>
    </citation>
    <scope>NUCLEOTIDE SEQUENCE [LARGE SCALE GENOMIC DNA]</scope>
    <source>
        <strain evidence="4">cv. B73</strain>
    </source>
</reference>
<organism evidence="4 5">
    <name type="scientific">Zea mays</name>
    <name type="common">Maize</name>
    <dbReference type="NCBI Taxonomy" id="4577"/>
    <lineage>
        <taxon>Eukaryota</taxon>
        <taxon>Viridiplantae</taxon>
        <taxon>Streptophyta</taxon>
        <taxon>Embryophyta</taxon>
        <taxon>Tracheophyta</taxon>
        <taxon>Spermatophyta</taxon>
        <taxon>Magnoliopsida</taxon>
        <taxon>Liliopsida</taxon>
        <taxon>Poales</taxon>
        <taxon>Poaceae</taxon>
        <taxon>PACMAD clade</taxon>
        <taxon>Panicoideae</taxon>
        <taxon>Andropogonodae</taxon>
        <taxon>Andropogoneae</taxon>
        <taxon>Tripsacinae</taxon>
        <taxon>Zea</taxon>
    </lineage>
</organism>
<reference evidence="5" key="1">
    <citation type="submission" date="2015-12" db="EMBL/GenBank/DDBJ databases">
        <title>Update maize B73 reference genome by single molecule sequencing technologies.</title>
        <authorList>
            <consortium name="Maize Genome Sequencing Project"/>
            <person name="Ware D."/>
        </authorList>
    </citation>
    <scope>NUCLEOTIDE SEQUENCE [LARGE SCALE GENOMIC DNA]</scope>
    <source>
        <strain evidence="5">cv. B73</strain>
    </source>
</reference>
<dbReference type="OrthoDB" id="759501at2759"/>
<dbReference type="GO" id="GO:0003006">
    <property type="term" value="P:developmental process involved in reproduction"/>
    <property type="evidence" value="ECO:0000318"/>
    <property type="project" value="GO_Central"/>
</dbReference>
<feature type="region of interest" description="Disordered" evidence="2">
    <location>
        <begin position="154"/>
        <end position="189"/>
    </location>
</feature>
<evidence type="ECO:0000313" key="5">
    <source>
        <dbReference type="Proteomes" id="UP000007305"/>
    </source>
</evidence>
<proteinExistence type="evidence at protein level"/>
<sequence>MERFDSKFHEKYTVLKKRKLLDEGLERKREAELKELYDAMKDWVSELKKDNAELNDKLMEKQDELEKARQEFLEDILTICSSILLSIHVDSNNLSIFPPWSLHITPTQHHLPLINASRDTEILRLKQLLDEKAEKNNSTASGFHCLTPEAILENSTSMSPKRKTPLSHGKEKRVQLSENAPHSSPAKESQELVCSRRRTCIRGNGTNEIRSAHMLRLLLQSLVRMKVSVNDESEIFSVSVSHEASGYSFTLTWLEKSDEWSYKLSSLGTLGRIAADWMRQDIRFSTKMCRMFVERISSIITKG</sequence>
<dbReference type="AlphaFoldDB" id="A0A804N204"/>
<reference evidence="4" key="3">
    <citation type="submission" date="2021-05" db="UniProtKB">
        <authorList>
            <consortium name="EnsemblPlants"/>
        </authorList>
    </citation>
    <scope>IDENTIFICATION</scope>
    <source>
        <strain evidence="4">cv. B73</strain>
    </source>
</reference>
<dbReference type="Gramene" id="Zm00001eb128570_T003">
    <property type="protein sequence ID" value="Zm00001eb128570_P003"/>
    <property type="gene ID" value="Zm00001eb128570"/>
</dbReference>
<evidence type="ECO:0007829" key="6">
    <source>
        <dbReference type="PeptideAtlas" id="A0A804N204"/>
    </source>
</evidence>
<evidence type="ECO:0000256" key="2">
    <source>
        <dbReference type="SAM" id="MobiDB-lite"/>
    </source>
</evidence>
<dbReference type="PANTHER" id="PTHR35489:SF2">
    <property type="entry name" value="TITAN9"/>
    <property type="match status" value="1"/>
</dbReference>
<feature type="coiled-coil region" evidence="1">
    <location>
        <begin position="44"/>
        <end position="75"/>
    </location>
</feature>
<dbReference type="FunCoup" id="A0A804N204">
    <property type="interactions" value="1925"/>
</dbReference>
<dbReference type="PANTHER" id="PTHR35489">
    <property type="entry name" value="TITAN9"/>
    <property type="match status" value="1"/>
</dbReference>
<dbReference type="InterPro" id="IPR056708">
    <property type="entry name" value="DUF7806"/>
</dbReference>
<keyword evidence="1" id="KW-0175">Coiled coil</keyword>
<feature type="domain" description="DUF7806" evidence="3">
    <location>
        <begin position="212"/>
        <end position="300"/>
    </location>
</feature>
<dbReference type="Proteomes" id="UP000007305">
    <property type="component" value="Chromosome 3"/>
</dbReference>
<keyword evidence="5" id="KW-1185">Reference proteome</keyword>
<evidence type="ECO:0000313" key="4">
    <source>
        <dbReference type="EnsemblPlants" id="Zm00001eb128570_P003"/>
    </source>
</evidence>
<accession>A0A804N204</accession>
<evidence type="ECO:0000256" key="1">
    <source>
        <dbReference type="SAM" id="Coils"/>
    </source>
</evidence>
<name>A0A804N204_MAIZE</name>
<evidence type="ECO:0000259" key="3">
    <source>
        <dbReference type="Pfam" id="PF25091"/>
    </source>
</evidence>